<dbReference type="Gene3D" id="1.25.40.20">
    <property type="entry name" value="Ankyrin repeat-containing domain"/>
    <property type="match status" value="1"/>
</dbReference>
<dbReference type="SUPFAM" id="SSF48403">
    <property type="entry name" value="Ankyrin repeat"/>
    <property type="match status" value="1"/>
</dbReference>
<evidence type="ECO:0000313" key="2">
    <source>
        <dbReference type="EMBL" id="KAF5901198.1"/>
    </source>
</evidence>
<accession>A0A8J4U6P3</accession>
<reference evidence="2" key="1">
    <citation type="submission" date="2020-07" db="EMBL/GenBank/DDBJ databases">
        <title>Clarias magur genome sequencing, assembly and annotation.</title>
        <authorList>
            <person name="Kushwaha B."/>
            <person name="Kumar R."/>
            <person name="Das P."/>
            <person name="Joshi C.G."/>
            <person name="Kumar D."/>
            <person name="Nagpure N.S."/>
            <person name="Pandey M."/>
            <person name="Agarwal S."/>
            <person name="Srivastava S."/>
            <person name="Singh M."/>
            <person name="Sahoo L."/>
            <person name="Jayasankar P."/>
            <person name="Meher P.K."/>
            <person name="Koringa P.G."/>
            <person name="Iquebal M.A."/>
            <person name="Das S.P."/>
            <person name="Bit A."/>
            <person name="Patnaik S."/>
            <person name="Patel N."/>
            <person name="Shah T.M."/>
            <person name="Hinsu A."/>
            <person name="Jena J.K."/>
        </authorList>
    </citation>
    <scope>NUCLEOTIDE SEQUENCE</scope>
    <source>
        <strain evidence="2">CIFAMagur01</strain>
        <tissue evidence="2">Testis</tissue>
    </source>
</reference>
<protein>
    <submittedName>
        <fullName evidence="2">Transient receptor potential cation channel subfamily A member 1-like</fullName>
    </submittedName>
</protein>
<keyword evidence="1" id="KW-0040">ANK repeat</keyword>
<keyword evidence="3" id="KW-1185">Reference proteome</keyword>
<feature type="non-terminal residue" evidence="2">
    <location>
        <position position="1"/>
    </location>
</feature>
<dbReference type="Proteomes" id="UP000727407">
    <property type="component" value="Unassembled WGS sequence"/>
</dbReference>
<dbReference type="PROSITE" id="PS50088">
    <property type="entry name" value="ANK_REPEAT"/>
    <property type="match status" value="1"/>
</dbReference>
<keyword evidence="2" id="KW-0675">Receptor</keyword>
<dbReference type="EMBL" id="QNUK01000117">
    <property type="protein sequence ID" value="KAF5901198.1"/>
    <property type="molecule type" value="Genomic_DNA"/>
</dbReference>
<dbReference type="InterPro" id="IPR002110">
    <property type="entry name" value="Ankyrin_rpt"/>
</dbReference>
<dbReference type="Pfam" id="PF00023">
    <property type="entry name" value="Ank"/>
    <property type="match status" value="1"/>
</dbReference>
<sequence length="54" mass="6103">YGRINTCLRILETIRDSRLLNEGDENGRTPLHLASMGGHIKVVDLLLRRGALFQ</sequence>
<organism evidence="2 3">
    <name type="scientific">Clarias magur</name>
    <name type="common">Asian catfish</name>
    <name type="synonym">Macropteronotus magur</name>
    <dbReference type="NCBI Taxonomy" id="1594786"/>
    <lineage>
        <taxon>Eukaryota</taxon>
        <taxon>Metazoa</taxon>
        <taxon>Chordata</taxon>
        <taxon>Craniata</taxon>
        <taxon>Vertebrata</taxon>
        <taxon>Euteleostomi</taxon>
        <taxon>Actinopterygii</taxon>
        <taxon>Neopterygii</taxon>
        <taxon>Teleostei</taxon>
        <taxon>Ostariophysi</taxon>
        <taxon>Siluriformes</taxon>
        <taxon>Clariidae</taxon>
        <taxon>Clarias</taxon>
    </lineage>
</organism>
<evidence type="ECO:0000256" key="1">
    <source>
        <dbReference type="PROSITE-ProRule" id="PRU00023"/>
    </source>
</evidence>
<gene>
    <name evidence="2" type="ORF">DAT39_009101</name>
</gene>
<feature type="repeat" description="ANK" evidence="1">
    <location>
        <begin position="26"/>
        <end position="54"/>
    </location>
</feature>
<feature type="non-terminal residue" evidence="2">
    <location>
        <position position="54"/>
    </location>
</feature>
<proteinExistence type="predicted"/>
<dbReference type="PROSITE" id="PS50297">
    <property type="entry name" value="ANK_REP_REGION"/>
    <property type="match status" value="1"/>
</dbReference>
<evidence type="ECO:0000313" key="3">
    <source>
        <dbReference type="Proteomes" id="UP000727407"/>
    </source>
</evidence>
<comment type="caution">
    <text evidence="2">The sequence shown here is derived from an EMBL/GenBank/DDBJ whole genome shotgun (WGS) entry which is preliminary data.</text>
</comment>
<dbReference type="InterPro" id="IPR036770">
    <property type="entry name" value="Ankyrin_rpt-contain_sf"/>
</dbReference>
<dbReference type="SMART" id="SM00248">
    <property type="entry name" value="ANK"/>
    <property type="match status" value="1"/>
</dbReference>
<dbReference type="OrthoDB" id="1661883at2759"/>
<dbReference type="AlphaFoldDB" id="A0A8J4U6P3"/>
<name>A0A8J4U6P3_CLAMG</name>